<reference evidence="1 2" key="1">
    <citation type="journal article" date="2011" name="J. Bacteriol.">
        <title>Complete genome sequences of two hemotropic Mycoplasmas, Mycoplasma haemofelis strain Ohio2 and Mycoplasma suis strain Illinois.</title>
        <authorList>
            <person name="Messick J.B."/>
            <person name="Santos A.P."/>
            <person name="Guimaraes A.M."/>
        </authorList>
    </citation>
    <scope>NUCLEOTIDE SEQUENCE [LARGE SCALE GENOMIC DNA]</scope>
    <source>
        <strain evidence="1 2">Ohio2</strain>
    </source>
</reference>
<evidence type="ECO:0000313" key="2">
    <source>
        <dbReference type="Proteomes" id="UP000007952"/>
    </source>
</evidence>
<accession>F6FJ03</accession>
<name>F6FJ03_MYCHI</name>
<dbReference type="AlphaFoldDB" id="F6FJ03"/>
<reference key="2">
    <citation type="submission" date="2011-05" db="EMBL/GenBank/DDBJ databases">
        <title>The Genome of Mycoplasma haemofelis Strain Ohio2, a pathogenic hemoplasma of the cat.</title>
        <authorList>
            <person name="Santos A.P."/>
            <person name="Guimaraes A.M.S."/>
            <person name="SanMiguel P.J."/>
            <person name="Martin S.W."/>
            <person name="Messick J.B."/>
        </authorList>
    </citation>
    <scope>NUCLEOTIDE SEQUENCE</scope>
    <source>
        <strain>Ohio2</strain>
    </source>
</reference>
<dbReference type="BioCyc" id="MHAE859194:G1GR7-938-MONOMER"/>
<organism evidence="1 2">
    <name type="scientific">Mycoplasma haemofelis (strain Ohio2)</name>
    <dbReference type="NCBI Taxonomy" id="859194"/>
    <lineage>
        <taxon>Bacteria</taxon>
        <taxon>Bacillati</taxon>
        <taxon>Mycoplasmatota</taxon>
        <taxon>Mollicutes</taxon>
        <taxon>Mycoplasmataceae</taxon>
        <taxon>Mycoplasma</taxon>
    </lineage>
</organism>
<protein>
    <submittedName>
        <fullName evidence="1">Uncharacterized protein</fullName>
    </submittedName>
</protein>
<sequence>MSLMKLGAGMAGVVGASGAGALGAYYSGAFSANKNTLQEKLKKDKWIILEHSKSEHSSYWGTSLTKYKAQHSGNESLTESQLKKICSDLLNEESDKNYEEARRYCVVPNKVSERLEKLGFTLLNITADGSSNNTHQTQWTALATKYKTKGTGSKELDTLKASTITDNGANWSSLKDKCKEVSEKDHWSDQYSSLVDNSKTWCTLQGFESL</sequence>
<gene>
    <name evidence="1" type="ordered locus">MHF_0944</name>
</gene>
<dbReference type="EMBL" id="CP002808">
    <property type="protein sequence ID" value="AEG73201.1"/>
    <property type="molecule type" value="Genomic_DNA"/>
</dbReference>
<proteinExistence type="predicted"/>
<dbReference type="KEGG" id="mhf:MHF_0944"/>
<evidence type="ECO:0000313" key="1">
    <source>
        <dbReference type="EMBL" id="AEG73201.1"/>
    </source>
</evidence>
<dbReference type="STRING" id="859194.MHF_0944"/>
<dbReference type="Proteomes" id="UP000007952">
    <property type="component" value="Chromosome"/>
</dbReference>
<dbReference type="HOGENOM" id="CLU_098620_3_0_14"/>